<keyword evidence="8" id="KW-1185">Reference proteome</keyword>
<sequence>MLANPESTRYVPTTDSETPVLDVRDLTAGYGGARVIRNATMAVAPGEVVAVIGKNGMGKSTLLKAIVNVVKPWSGVVHLNGQQMTGLKTYRVARAGITFVPQEKAIFGELTVEENVRLALPRRAEIDTAMASVEALFPKLSGRRNQKAGTLSGGEQKMLLLARALVTRPRLLIIDEITEGLQPSVRVVLREALEKERASNGTSIVLVEQDLDFAFRIADRYAVMKLGDLGEFASTAKADWRAVAEAHLAV</sequence>
<evidence type="ECO:0000256" key="2">
    <source>
        <dbReference type="ARBA" id="ARBA00022448"/>
    </source>
</evidence>
<dbReference type="InterPro" id="IPR003439">
    <property type="entry name" value="ABC_transporter-like_ATP-bd"/>
</dbReference>
<keyword evidence="3" id="KW-0547">Nucleotide-binding</keyword>
<evidence type="ECO:0000256" key="1">
    <source>
        <dbReference type="ARBA" id="ARBA00005417"/>
    </source>
</evidence>
<dbReference type="Gene3D" id="3.40.50.300">
    <property type="entry name" value="P-loop containing nucleotide triphosphate hydrolases"/>
    <property type="match status" value="1"/>
</dbReference>
<gene>
    <name evidence="7" type="ORF">QYF68_22175</name>
</gene>
<evidence type="ECO:0000256" key="3">
    <source>
        <dbReference type="ARBA" id="ARBA00022741"/>
    </source>
</evidence>
<evidence type="ECO:0000313" key="7">
    <source>
        <dbReference type="EMBL" id="MDN4520508.1"/>
    </source>
</evidence>
<reference evidence="7" key="1">
    <citation type="submission" date="2023-07" db="EMBL/GenBank/DDBJ databases">
        <title>Degradation of tert-butanol by M. austroafricanum TBA100.</title>
        <authorList>
            <person name="Helbich S."/>
            <person name="Vainshtein Y."/>
        </authorList>
    </citation>
    <scope>NUCLEOTIDE SEQUENCE</scope>
    <source>
        <strain evidence="7">TBA100</strain>
    </source>
</reference>
<evidence type="ECO:0000256" key="4">
    <source>
        <dbReference type="ARBA" id="ARBA00022840"/>
    </source>
</evidence>
<dbReference type="SMART" id="SM00382">
    <property type="entry name" value="AAA"/>
    <property type="match status" value="1"/>
</dbReference>
<dbReference type="InterPro" id="IPR003593">
    <property type="entry name" value="AAA+_ATPase"/>
</dbReference>
<feature type="domain" description="ABC transporter" evidence="6">
    <location>
        <begin position="21"/>
        <end position="248"/>
    </location>
</feature>
<evidence type="ECO:0000259" key="6">
    <source>
        <dbReference type="PROSITE" id="PS50893"/>
    </source>
</evidence>
<keyword evidence="5" id="KW-0029">Amino-acid transport</keyword>
<organism evidence="7 8">
    <name type="scientific">Mycolicibacterium austroafricanum</name>
    <name type="common">Mycobacterium austroafricanum</name>
    <dbReference type="NCBI Taxonomy" id="39687"/>
    <lineage>
        <taxon>Bacteria</taxon>
        <taxon>Bacillati</taxon>
        <taxon>Actinomycetota</taxon>
        <taxon>Actinomycetes</taxon>
        <taxon>Mycobacteriales</taxon>
        <taxon>Mycobacteriaceae</taxon>
        <taxon>Mycolicibacterium</taxon>
    </lineage>
</organism>
<dbReference type="PANTHER" id="PTHR43820">
    <property type="entry name" value="HIGH-AFFINITY BRANCHED-CHAIN AMINO ACID TRANSPORT ATP-BINDING PROTEIN LIVF"/>
    <property type="match status" value="1"/>
</dbReference>
<evidence type="ECO:0000313" key="8">
    <source>
        <dbReference type="Proteomes" id="UP001172687"/>
    </source>
</evidence>
<evidence type="ECO:0000256" key="5">
    <source>
        <dbReference type="ARBA" id="ARBA00022970"/>
    </source>
</evidence>
<dbReference type="PROSITE" id="PS50893">
    <property type="entry name" value="ABC_TRANSPORTER_2"/>
    <property type="match status" value="1"/>
</dbReference>
<dbReference type="InterPro" id="IPR052156">
    <property type="entry name" value="BCAA_Transport_ATP-bd_LivF"/>
</dbReference>
<dbReference type="InterPro" id="IPR017871">
    <property type="entry name" value="ABC_transporter-like_CS"/>
</dbReference>
<dbReference type="PROSITE" id="PS00211">
    <property type="entry name" value="ABC_TRANSPORTER_1"/>
    <property type="match status" value="1"/>
</dbReference>
<proteinExistence type="inferred from homology"/>
<dbReference type="RefSeq" id="WP_301161663.1">
    <property type="nucleotide sequence ID" value="NZ_JAUHTC010000075.1"/>
</dbReference>
<dbReference type="GO" id="GO:0005524">
    <property type="term" value="F:ATP binding"/>
    <property type="evidence" value="ECO:0007669"/>
    <property type="project" value="UniProtKB-KW"/>
</dbReference>
<dbReference type="InterPro" id="IPR027417">
    <property type="entry name" value="P-loop_NTPase"/>
</dbReference>
<dbReference type="SUPFAM" id="SSF52540">
    <property type="entry name" value="P-loop containing nucleoside triphosphate hydrolases"/>
    <property type="match status" value="1"/>
</dbReference>
<dbReference type="Proteomes" id="UP001172687">
    <property type="component" value="Unassembled WGS sequence"/>
</dbReference>
<comment type="caution">
    <text evidence="7">The sequence shown here is derived from an EMBL/GenBank/DDBJ whole genome shotgun (WGS) entry which is preliminary data.</text>
</comment>
<dbReference type="EMBL" id="JAUHTC010000075">
    <property type="protein sequence ID" value="MDN4520508.1"/>
    <property type="molecule type" value="Genomic_DNA"/>
</dbReference>
<comment type="similarity">
    <text evidence="1">Belongs to the ABC transporter superfamily.</text>
</comment>
<dbReference type="CDD" id="cd03224">
    <property type="entry name" value="ABC_TM1139_LivF_branched"/>
    <property type="match status" value="1"/>
</dbReference>
<keyword evidence="4 7" id="KW-0067">ATP-binding</keyword>
<name>A0ABT8HIA5_MYCAO</name>
<protein>
    <submittedName>
        <fullName evidence="7">ABC transporter ATP-binding protein</fullName>
    </submittedName>
</protein>
<dbReference type="PANTHER" id="PTHR43820:SF5">
    <property type="entry name" value="HIGH-AFFINITY BRANCHED-CHAIN AMINO ACID TRANSPORT ATP-BINDING PROTEIN"/>
    <property type="match status" value="1"/>
</dbReference>
<keyword evidence="2" id="KW-0813">Transport</keyword>
<dbReference type="Pfam" id="PF00005">
    <property type="entry name" value="ABC_tran"/>
    <property type="match status" value="1"/>
</dbReference>
<accession>A0ABT8HIA5</accession>